<evidence type="ECO:0000256" key="5">
    <source>
        <dbReference type="ARBA" id="ARBA00023136"/>
    </source>
</evidence>
<evidence type="ECO:0000313" key="8">
    <source>
        <dbReference type="Proteomes" id="UP000825258"/>
    </source>
</evidence>
<evidence type="ECO:0008006" key="9">
    <source>
        <dbReference type="Google" id="ProtNLM"/>
    </source>
</evidence>
<feature type="transmembrane region" description="Helical" evidence="6">
    <location>
        <begin position="86"/>
        <end position="108"/>
    </location>
</feature>
<feature type="transmembrane region" description="Helical" evidence="6">
    <location>
        <begin position="12"/>
        <end position="33"/>
    </location>
</feature>
<feature type="transmembrane region" description="Helical" evidence="6">
    <location>
        <begin position="195"/>
        <end position="215"/>
    </location>
</feature>
<proteinExistence type="predicted"/>
<dbReference type="RefSeq" id="WP_221259431.1">
    <property type="nucleotide sequence ID" value="NZ_AP024749.1"/>
</dbReference>
<dbReference type="InterPro" id="IPR002797">
    <property type="entry name" value="Polysacc_synth"/>
</dbReference>
<protein>
    <recommendedName>
        <fullName evidence="9">Membrane protein involved in the export of O-antigen and teichoic acid</fullName>
    </recommendedName>
</protein>
<feature type="transmembrane region" description="Helical" evidence="6">
    <location>
        <begin position="372"/>
        <end position="392"/>
    </location>
</feature>
<evidence type="ECO:0000256" key="2">
    <source>
        <dbReference type="ARBA" id="ARBA00022475"/>
    </source>
</evidence>
<keyword evidence="8" id="KW-1185">Reference proteome</keyword>
<feature type="transmembrane region" description="Helical" evidence="6">
    <location>
        <begin position="156"/>
        <end position="175"/>
    </location>
</feature>
<keyword evidence="2" id="KW-1003">Cell membrane</keyword>
<keyword evidence="3 6" id="KW-0812">Transmembrane</keyword>
<dbReference type="EMBL" id="AP024749">
    <property type="protein sequence ID" value="BCY27827.1"/>
    <property type="molecule type" value="Genomic_DNA"/>
</dbReference>
<name>A0ABM7S3Z3_9FLAO</name>
<keyword evidence="4 6" id="KW-1133">Transmembrane helix</keyword>
<reference evidence="7 8" key="1">
    <citation type="submission" date="2021-06" db="EMBL/GenBank/DDBJ databases">
        <title>Whole genome sequences of Flavobacterium sp. KK2020170 and assembly.</title>
        <authorList>
            <person name="Kitahara K."/>
            <person name="Miyoshi S."/>
            <person name="Uesaka K."/>
        </authorList>
    </citation>
    <scope>NUCLEOTIDE SEQUENCE [LARGE SCALE GENOMIC DNA]</scope>
    <source>
        <strain evidence="7 8">KK2020170</strain>
    </source>
</reference>
<accession>A0ABM7S3Z3</accession>
<evidence type="ECO:0000256" key="6">
    <source>
        <dbReference type="SAM" id="Phobius"/>
    </source>
</evidence>
<sequence length="492" mass="55688">MELNSKKRISINVISSVLQVGSVGIIYLIVYRILLDKIGIEQLGIWSLILASTSVANLANFGITSGIVKFVAEYFSKNQIKKIEKVVFTSFFSLTIFFILISLIIYPLSKYFLKHVVDIKYYELALKIVPISLSSLVISSTSGVFTSVLEGIQKNYIKNFLVTTSSIVFLIGVIFLTDKYGLEGVAYSQLLQSTFLFLISYLFVAFEFKSFLILFSNWSKEIFKQIMGFSLKFQLISMLVLFFDPITKAFLGKFGGLTFLGYYEMANKLVYQVRALVVNANQVMIPVLIHSVHSKIDNAKNLYNTNLKLTFLISLLLMGSLVILTPLISFLWIGELKSEFIYCVPLLTLGVFINLVSSPAYFASIADGDLKILLKTHIILTLFNVFLGYLLGSLFEGGFIIVFTSTFALVISSAFLIFNFSKKIKKKKILSLNNIISFIIAIFLCIISFFCMNWILKSKIELVLVILTTIIVLAFFYFILLRIDRKLIKKIF</sequence>
<evidence type="ECO:0000256" key="4">
    <source>
        <dbReference type="ARBA" id="ARBA00022989"/>
    </source>
</evidence>
<evidence type="ECO:0000256" key="3">
    <source>
        <dbReference type="ARBA" id="ARBA00022692"/>
    </source>
</evidence>
<keyword evidence="5 6" id="KW-0472">Membrane</keyword>
<dbReference type="Pfam" id="PF01943">
    <property type="entry name" value="Polysacc_synt"/>
    <property type="match status" value="1"/>
</dbReference>
<dbReference type="PANTHER" id="PTHR30250">
    <property type="entry name" value="PST FAMILY PREDICTED COLANIC ACID TRANSPORTER"/>
    <property type="match status" value="1"/>
</dbReference>
<feature type="transmembrane region" description="Helical" evidence="6">
    <location>
        <begin position="45"/>
        <end position="65"/>
    </location>
</feature>
<dbReference type="InterPro" id="IPR050833">
    <property type="entry name" value="Poly_Biosynth_Transport"/>
</dbReference>
<evidence type="ECO:0000256" key="1">
    <source>
        <dbReference type="ARBA" id="ARBA00004651"/>
    </source>
</evidence>
<feature type="transmembrane region" description="Helical" evidence="6">
    <location>
        <begin position="128"/>
        <end position="149"/>
    </location>
</feature>
<organism evidence="7 8">
    <name type="scientific">Flavobacterium okayamense</name>
    <dbReference type="NCBI Taxonomy" id="2830782"/>
    <lineage>
        <taxon>Bacteria</taxon>
        <taxon>Pseudomonadati</taxon>
        <taxon>Bacteroidota</taxon>
        <taxon>Flavobacteriia</taxon>
        <taxon>Flavobacteriales</taxon>
        <taxon>Flavobacteriaceae</taxon>
        <taxon>Flavobacterium</taxon>
    </lineage>
</organism>
<feature type="transmembrane region" description="Helical" evidence="6">
    <location>
        <begin position="309"/>
        <end position="333"/>
    </location>
</feature>
<dbReference type="PANTHER" id="PTHR30250:SF11">
    <property type="entry name" value="O-ANTIGEN TRANSPORTER-RELATED"/>
    <property type="match status" value="1"/>
</dbReference>
<comment type="subcellular location">
    <subcellularLocation>
        <location evidence="1">Cell membrane</location>
        <topology evidence="1">Multi-pass membrane protein</topology>
    </subcellularLocation>
</comment>
<feature type="transmembrane region" description="Helical" evidence="6">
    <location>
        <begin position="398"/>
        <end position="420"/>
    </location>
</feature>
<feature type="transmembrane region" description="Helical" evidence="6">
    <location>
        <begin position="269"/>
        <end position="289"/>
    </location>
</feature>
<feature type="transmembrane region" description="Helical" evidence="6">
    <location>
        <begin position="235"/>
        <end position="263"/>
    </location>
</feature>
<feature type="transmembrane region" description="Helical" evidence="6">
    <location>
        <begin position="339"/>
        <end position="360"/>
    </location>
</feature>
<feature type="transmembrane region" description="Helical" evidence="6">
    <location>
        <begin position="432"/>
        <end position="456"/>
    </location>
</feature>
<feature type="transmembrane region" description="Helical" evidence="6">
    <location>
        <begin position="462"/>
        <end position="481"/>
    </location>
</feature>
<evidence type="ECO:0000313" key="7">
    <source>
        <dbReference type="EMBL" id="BCY27827.1"/>
    </source>
</evidence>
<dbReference type="Proteomes" id="UP000825258">
    <property type="component" value="Chromosome"/>
</dbReference>
<gene>
    <name evidence="7" type="ORF">KK2020170_06950</name>
</gene>